<dbReference type="GO" id="GO:0006606">
    <property type="term" value="P:protein import into nucleus"/>
    <property type="evidence" value="ECO:0007669"/>
    <property type="project" value="TreeGrafter"/>
</dbReference>
<keyword evidence="6" id="KW-1185">Reference proteome</keyword>
<dbReference type="PANTHER" id="PTHR11225:SF4">
    <property type="entry name" value="NUCLEAR PORE COMPLEX PROTEIN NUP93"/>
    <property type="match status" value="1"/>
</dbReference>
<feature type="region of interest" description="Disordered" evidence="4">
    <location>
        <begin position="507"/>
        <end position="526"/>
    </location>
</feature>
<feature type="compositionally biased region" description="Pro residues" evidence="4">
    <location>
        <begin position="513"/>
        <end position="522"/>
    </location>
</feature>
<proteinExistence type="inferred from homology"/>
<dbReference type="PANTHER" id="PTHR11225">
    <property type="entry name" value="NUCLEAR PORE COMPLEX PROTEIN NUP93 NUCLEOPORIN NUP93 DEAD EYE PROTEIN"/>
    <property type="match status" value="1"/>
</dbReference>
<comment type="similarity">
    <text evidence="2">Belongs to the nucleoporin interacting component (NIC) family.</text>
</comment>
<reference evidence="5 6" key="1">
    <citation type="submission" date="2014-11" db="EMBL/GenBank/DDBJ databases">
        <authorList>
            <person name="Zhu J."/>
            <person name="Qi W."/>
            <person name="Song R."/>
        </authorList>
    </citation>
    <scope>NUCLEOTIDE SEQUENCE [LARGE SCALE GENOMIC DNA]</scope>
</reference>
<evidence type="ECO:0000256" key="3">
    <source>
        <dbReference type="ARBA" id="ARBA00023242"/>
    </source>
</evidence>
<evidence type="ECO:0000313" key="6">
    <source>
        <dbReference type="Proteomes" id="UP000041254"/>
    </source>
</evidence>
<dbReference type="Proteomes" id="UP000041254">
    <property type="component" value="Unassembled WGS sequence"/>
</dbReference>
<dbReference type="GO" id="GO:0005643">
    <property type="term" value="C:nuclear pore"/>
    <property type="evidence" value="ECO:0007669"/>
    <property type="project" value="InterPro"/>
</dbReference>
<dbReference type="GO" id="GO:0017056">
    <property type="term" value="F:structural constituent of nuclear pore"/>
    <property type="evidence" value="ECO:0007669"/>
    <property type="project" value="InterPro"/>
</dbReference>
<protein>
    <recommendedName>
        <fullName evidence="7">Nuclear pore protein</fullName>
    </recommendedName>
</protein>
<organism evidence="5 6">
    <name type="scientific">Vitrella brassicaformis (strain CCMP3155)</name>
    <dbReference type="NCBI Taxonomy" id="1169540"/>
    <lineage>
        <taxon>Eukaryota</taxon>
        <taxon>Sar</taxon>
        <taxon>Alveolata</taxon>
        <taxon>Colpodellida</taxon>
        <taxon>Vitrellaceae</taxon>
        <taxon>Vitrella</taxon>
    </lineage>
</organism>
<keyword evidence="3" id="KW-0539">Nucleus</keyword>
<dbReference type="InterPro" id="IPR007231">
    <property type="entry name" value="Nucleoporin_int_Nup93/Nic96"/>
</dbReference>
<dbReference type="AlphaFoldDB" id="A0A0G4GFP7"/>
<gene>
    <name evidence="5" type="ORF">Vbra_17685</name>
</gene>
<evidence type="ECO:0000256" key="1">
    <source>
        <dbReference type="ARBA" id="ARBA00004259"/>
    </source>
</evidence>
<comment type="subcellular location">
    <subcellularLocation>
        <location evidence="1">Nucleus envelope</location>
    </subcellularLocation>
</comment>
<dbReference type="VEuPathDB" id="CryptoDB:Vbra_17685"/>
<evidence type="ECO:0000256" key="4">
    <source>
        <dbReference type="SAM" id="MobiDB-lite"/>
    </source>
</evidence>
<accession>A0A0G4GFP7</accession>
<evidence type="ECO:0000313" key="5">
    <source>
        <dbReference type="EMBL" id="CEM28356.1"/>
    </source>
</evidence>
<name>A0A0G4GFP7_VITBC</name>
<evidence type="ECO:0008006" key="7">
    <source>
        <dbReference type="Google" id="ProtNLM"/>
    </source>
</evidence>
<dbReference type="GO" id="GO:0016973">
    <property type="term" value="P:poly(A)+ mRNA export from nucleus"/>
    <property type="evidence" value="ECO:0007669"/>
    <property type="project" value="TreeGrafter"/>
</dbReference>
<dbReference type="InParanoid" id="A0A0G4GFP7"/>
<dbReference type="EMBL" id="CDMY01000652">
    <property type="protein sequence ID" value="CEM28356.1"/>
    <property type="molecule type" value="Genomic_DNA"/>
</dbReference>
<sequence>MAKEDLEHAIGMARRLQQVLPGFHGTSRMHVTTLSQLQDAAEALQRRTPPPTLQYGEDLPALLRTPPAEYVERHIRGLDLANLVAPKVVEEREAAAVVGRASGLPSTNLLAHLQSHHDALLLKQYEEANKEAWNRHAAASHQKMMDEWQREREAIKQRLGLPRDQQQGAFMESADAASLFGGPPSARLRQRSSPPLERQRLICAPDRQVIETLLSPRDHPYAKFGRIRSITRDALGKPPDAQQGISDAALIRDVDECFDILDHELHAGKRSLLGGEASHDECVKAMVCGSINYLEDQFRQAMRKTISDRPREAMWGGREDPWEFIKAYGRTVRGDVSFPSRSDDYWLAAYCAARAGFVQLLYDMPSLVHGRPDYFEVVCAFFAATLDTATGTLDLPQPGEEPFWGQYGDHPWRAKSREKAESRRYQDAKRHAELAIEGRGGEGHSHEQRLLTAISSAGLTFSFANWEQGTATDWIWYQLHKSIRSQRFLDKLADTGAKVAKLPAHHFSGEQQAPPPPPPPPSAAQMGMGMGMGGPQYGYGYGYGSYYDQPYQPYDANGYGGGYYGGRPAAAAAAAGVGQGLFGSGAQPRAAGGGRVAPLAYAKALLMTLRITDALTWMRDESKQLKHAVLYMALSLSPYHLLSGSGPLRAVEGDRTLVLGDFLIDEIQHYDARAQLNFIQVLDPETRKAHMRTLLTESLRSAEGTTTAADLFGEVDEEGRFVQGALVEAVVPPRADAGWTVVQRGGREGQGEGEPSATTSLLSAQEFEELCLTAAAEFQAQGMYSVSMKLLHVCGRHNEVVPLLREAYRQDDLWSLRTAGNPGYRPMGITTTGTTAAPPPASEILAARAMEAAEIDKFYRIYSNKRAEYHIVESLWETVVHSRKVREALVMAHENSDVGQATDFICNTGLVPHSADTMGYYDDLSDVYPRLLETYARLISTLSDAGYGGAIQCLEALTKFLYMHGDKLAYTSRSHPHLWRLRRPA</sequence>
<evidence type="ECO:0000256" key="2">
    <source>
        <dbReference type="ARBA" id="ARBA00010186"/>
    </source>
</evidence>